<accession>A0ABW2YFD9</accession>
<comment type="caution">
    <text evidence="1">The sequence shown here is derived from an EMBL/GenBank/DDBJ whole genome shotgun (WGS) entry which is preliminary data.</text>
</comment>
<proteinExistence type="predicted"/>
<dbReference type="Pfam" id="PF08922">
    <property type="entry name" value="DUF1905"/>
    <property type="match status" value="1"/>
</dbReference>
<dbReference type="InterPro" id="IPR015018">
    <property type="entry name" value="DUF1905"/>
</dbReference>
<dbReference type="Gene3D" id="2.40.30.100">
    <property type="entry name" value="AF2212/PG0164-like"/>
    <property type="match status" value="1"/>
</dbReference>
<dbReference type="RefSeq" id="WP_386824320.1">
    <property type="nucleotide sequence ID" value="NZ_JBHTIF010000002.1"/>
</dbReference>
<organism evidence="1 2">
    <name type="scientific">Lysobacter brunescens</name>
    <dbReference type="NCBI Taxonomy" id="262323"/>
    <lineage>
        <taxon>Bacteria</taxon>
        <taxon>Pseudomonadati</taxon>
        <taxon>Pseudomonadota</taxon>
        <taxon>Gammaproteobacteria</taxon>
        <taxon>Lysobacterales</taxon>
        <taxon>Lysobacteraceae</taxon>
        <taxon>Lysobacter</taxon>
    </lineage>
</organism>
<evidence type="ECO:0000313" key="1">
    <source>
        <dbReference type="EMBL" id="MFD0726432.1"/>
    </source>
</evidence>
<reference evidence="2" key="1">
    <citation type="journal article" date="2019" name="Int. J. Syst. Evol. Microbiol.">
        <title>The Global Catalogue of Microorganisms (GCM) 10K type strain sequencing project: providing services to taxonomists for standard genome sequencing and annotation.</title>
        <authorList>
            <consortium name="The Broad Institute Genomics Platform"/>
            <consortium name="The Broad Institute Genome Sequencing Center for Infectious Disease"/>
            <person name="Wu L."/>
            <person name="Ma J."/>
        </authorList>
    </citation>
    <scope>NUCLEOTIDE SEQUENCE [LARGE SCALE GENOMIC DNA]</scope>
    <source>
        <strain evidence="2">CCUG 55585</strain>
    </source>
</reference>
<sequence>MEDFEVKTGNPKSRFEAKLLRPAKPDGDACWAFVILPGAASDTLPRRGRTSIDGTINGAPFRAMLEPDGNLGHWLRIDAAMMAAAGAEFGDVAVFEVAPVDEEPEPEVPDDLRDALAASHEARVVWEDTTTLARVDWIHWIVSAKQAATRRKRVDEACDKLASGQRRVCCFDPSGHYSKAFKPPKAAG</sequence>
<name>A0ABW2YFD9_9GAMM</name>
<dbReference type="Proteomes" id="UP001597110">
    <property type="component" value="Unassembled WGS sequence"/>
</dbReference>
<dbReference type="SUPFAM" id="SSF141694">
    <property type="entry name" value="AF2212/PG0164-like"/>
    <property type="match status" value="1"/>
</dbReference>
<evidence type="ECO:0000313" key="2">
    <source>
        <dbReference type="Proteomes" id="UP001597110"/>
    </source>
</evidence>
<dbReference type="Pfam" id="PF13376">
    <property type="entry name" value="OmdA"/>
    <property type="match status" value="1"/>
</dbReference>
<protein>
    <submittedName>
        <fullName evidence="1">YdeI/OmpD-associated family protein</fullName>
    </submittedName>
</protein>
<dbReference type="EMBL" id="JBHTIF010000002">
    <property type="protein sequence ID" value="MFD0726432.1"/>
    <property type="molecule type" value="Genomic_DNA"/>
</dbReference>
<gene>
    <name evidence="1" type="ORF">ACFQ0E_12590</name>
</gene>
<dbReference type="InterPro" id="IPR037079">
    <property type="entry name" value="AF2212/PG0164-like_sf"/>
</dbReference>
<keyword evidence="2" id="KW-1185">Reference proteome</keyword>